<dbReference type="Pfam" id="PF10137">
    <property type="entry name" value="CAP12-PCTIR_TIR"/>
    <property type="match status" value="1"/>
</dbReference>
<accession>A0ABS5GKI8</accession>
<dbReference type="Proteomes" id="UP000675653">
    <property type="component" value="Unassembled WGS sequence"/>
</dbReference>
<comment type="caution">
    <text evidence="2">The sequence shown here is derived from an EMBL/GenBank/DDBJ whole genome shotgun (WGS) entry which is preliminary data.</text>
</comment>
<feature type="domain" description="CD-NTase-associated protein 12/Pycsar effector protein TIR" evidence="1">
    <location>
        <begin position="176"/>
        <end position="293"/>
    </location>
</feature>
<sequence>MALDKVEQKIVEQYFDMGTGYVLHHSNRTFADFFEQFDIDIDNDRYCDIGASKAKRLRSFFNQHDDAIIGKVILALIEDNDIERDINSNPQNNELRQRCIDIASRLINSTATAVPSKHRPFVNPFKSQQARVINEIFSAAIPSTPLHVAPSQTPSNPQYPQTISSMTASSVPEKEKIFIVHGHDEHLLSETENLLRKLSLEPIILRDQHSGGKTIIEKLEKHGDVRYAVILYTACDEGRKIGATEVNPRARQNVVFEHGYFIGRLGRENVAAVVKGKVEIQGDISGVVYHEYQTGWQYELAREMKRSGLNVDLNHL</sequence>
<evidence type="ECO:0000259" key="1">
    <source>
        <dbReference type="Pfam" id="PF10137"/>
    </source>
</evidence>
<evidence type="ECO:0000313" key="2">
    <source>
        <dbReference type="EMBL" id="MBR7627630.1"/>
    </source>
</evidence>
<proteinExistence type="predicted"/>
<reference evidence="2 3" key="1">
    <citation type="submission" date="2021-04" db="EMBL/GenBank/DDBJ databases">
        <title>Draft Genome of Aeromonas popoffii ID682, isolated from a natural water source in Idaho.</title>
        <authorList>
            <person name="Testerman T."/>
            <person name="Graf J."/>
        </authorList>
    </citation>
    <scope>NUCLEOTIDE SEQUENCE [LARGE SCALE GENOMIC DNA]</scope>
    <source>
        <strain evidence="2 3">ID682</strain>
    </source>
</reference>
<dbReference type="EMBL" id="JAGRZL010000002">
    <property type="protein sequence ID" value="MBR7627630.1"/>
    <property type="molecule type" value="Genomic_DNA"/>
</dbReference>
<gene>
    <name evidence="2" type="ORF">KAT72_00915</name>
</gene>
<name>A0ABS5GKI8_9GAMM</name>
<keyword evidence="3" id="KW-1185">Reference proteome</keyword>
<dbReference type="RefSeq" id="WP_212512435.1">
    <property type="nucleotide sequence ID" value="NZ_CAWQDX010000041.1"/>
</dbReference>
<organism evidence="2 3">
    <name type="scientific">Aeromonas popoffii</name>
    <dbReference type="NCBI Taxonomy" id="70856"/>
    <lineage>
        <taxon>Bacteria</taxon>
        <taxon>Pseudomonadati</taxon>
        <taxon>Pseudomonadota</taxon>
        <taxon>Gammaproteobacteria</taxon>
        <taxon>Aeromonadales</taxon>
        <taxon>Aeromonadaceae</taxon>
        <taxon>Aeromonas</taxon>
    </lineage>
</organism>
<evidence type="ECO:0000313" key="3">
    <source>
        <dbReference type="Proteomes" id="UP000675653"/>
    </source>
</evidence>
<dbReference type="InterPro" id="IPR019302">
    <property type="entry name" value="CAP12/PCTIR_TIR_dom"/>
</dbReference>
<protein>
    <submittedName>
        <fullName evidence="2">Nucleotide-binding protein</fullName>
    </submittedName>
</protein>